<dbReference type="Proteomes" id="UP000311469">
    <property type="component" value="Chromosome cSF1"/>
</dbReference>
<sequence>MSETFFHQMADSEGWSETTQIDLLLRYISAQQDETGFADFLAQYCEADSQDVGHEAERFTREVAEHLDNQDLAVDPAFESFCGNAFDMLTSRQTAERWRRTSAK</sequence>
<evidence type="ECO:0008006" key="3">
    <source>
        <dbReference type="Google" id="ProtNLM"/>
    </source>
</evidence>
<reference evidence="1 2" key="1">
    <citation type="submission" date="2019-06" db="EMBL/GenBank/DDBJ databases">
        <title>Genome organization and adaptive potential of archetypical organophosphate degarding Sphingobium fuliginis ATCC 27551.</title>
        <authorList>
            <person name="Sarwar A."/>
            <person name="Parthasarathy S."/>
            <person name="Singh C."/>
            <person name="Siddavattam D."/>
        </authorList>
    </citation>
    <scope>NUCLEOTIDE SEQUENCE [LARGE SCALE GENOMIC DNA]</scope>
    <source>
        <strain evidence="1 2">ATCC 27551</strain>
    </source>
</reference>
<dbReference type="KEGG" id="sufl:FIL70_04750"/>
<dbReference type="AlphaFoldDB" id="A0A5B8CBR6"/>
<dbReference type="RefSeq" id="WP_021225176.1">
    <property type="nucleotide sequence ID" value="NZ_CP041016.1"/>
</dbReference>
<evidence type="ECO:0000313" key="1">
    <source>
        <dbReference type="EMBL" id="QDC36653.1"/>
    </source>
</evidence>
<name>A0A5B8CBR6_SPHSA</name>
<dbReference type="EMBL" id="CP041016">
    <property type="protein sequence ID" value="QDC36653.1"/>
    <property type="molecule type" value="Genomic_DNA"/>
</dbReference>
<evidence type="ECO:0000313" key="2">
    <source>
        <dbReference type="Proteomes" id="UP000311469"/>
    </source>
</evidence>
<gene>
    <name evidence="1" type="ORF">FIL70_04750</name>
</gene>
<organism evidence="1 2">
    <name type="scientific">Sphingobium fuliginis ATCC 27551</name>
    <dbReference type="NCBI Taxonomy" id="1208342"/>
    <lineage>
        <taxon>Bacteria</taxon>
        <taxon>Pseudomonadati</taxon>
        <taxon>Pseudomonadota</taxon>
        <taxon>Alphaproteobacteria</taxon>
        <taxon>Sphingomonadales</taxon>
        <taxon>Sphingomonadaceae</taxon>
        <taxon>Sphingobium</taxon>
    </lineage>
</organism>
<protein>
    <recommendedName>
        <fullName evidence="3">CdiI immunity protein domain-containing protein</fullName>
    </recommendedName>
</protein>
<proteinExistence type="predicted"/>
<accession>A0A5B8CBR6</accession>